<proteinExistence type="inferred from homology"/>
<dbReference type="PIRSF" id="PIRSF005669">
    <property type="entry name" value="Hist_AcTrfase_ELP3"/>
    <property type="match status" value="1"/>
</dbReference>
<keyword evidence="3" id="KW-0004">4Fe-4S</keyword>
<dbReference type="GO" id="GO:0000049">
    <property type="term" value="F:tRNA binding"/>
    <property type="evidence" value="ECO:0007669"/>
    <property type="project" value="UniProtKB-KW"/>
</dbReference>
<evidence type="ECO:0000256" key="5">
    <source>
        <dbReference type="ARBA" id="ARBA00022679"/>
    </source>
</evidence>
<keyword evidence="10 15" id="KW-0408">Iron</keyword>
<dbReference type="RefSeq" id="WP_267620107.1">
    <property type="nucleotide sequence ID" value="NZ_JAODIW010000004.1"/>
</dbReference>
<evidence type="ECO:0000259" key="17">
    <source>
        <dbReference type="PROSITE" id="PS51186"/>
    </source>
</evidence>
<keyword evidence="7" id="KW-0819">tRNA processing</keyword>
<keyword evidence="12" id="KW-0012">Acyltransferase</keyword>
<dbReference type="AlphaFoldDB" id="A0ABD5PDU5"/>
<dbReference type="Pfam" id="PF04055">
    <property type="entry name" value="Radical_SAM"/>
    <property type="match status" value="1"/>
</dbReference>
<dbReference type="EC" id="2.3.1.311" evidence="13"/>
<feature type="region of interest" description="Disordered" evidence="16">
    <location>
        <begin position="120"/>
        <end position="141"/>
    </location>
</feature>
<dbReference type="CDD" id="cd01335">
    <property type="entry name" value="Radical_SAM"/>
    <property type="match status" value="1"/>
</dbReference>
<dbReference type="Pfam" id="PF23613">
    <property type="entry name" value="ELP3_N"/>
    <property type="match status" value="1"/>
</dbReference>
<comment type="pathway">
    <text evidence="1">tRNA modification.</text>
</comment>
<keyword evidence="5" id="KW-0808">Transferase</keyword>
<organism evidence="19 20">
    <name type="scientific">Halobium salinum</name>
    <dbReference type="NCBI Taxonomy" id="1364940"/>
    <lineage>
        <taxon>Archaea</taxon>
        <taxon>Methanobacteriati</taxon>
        <taxon>Methanobacteriota</taxon>
        <taxon>Stenosarchaea group</taxon>
        <taxon>Halobacteria</taxon>
        <taxon>Halobacteriales</taxon>
        <taxon>Haloferacaceae</taxon>
        <taxon>Halobium</taxon>
    </lineage>
</organism>
<feature type="domain" description="Radical SAM core" evidence="18">
    <location>
        <begin position="87"/>
        <end position="392"/>
    </location>
</feature>
<dbReference type="SFLD" id="SFLDG01086">
    <property type="entry name" value="elongater_protein-like"/>
    <property type="match status" value="1"/>
</dbReference>
<gene>
    <name evidence="19" type="ORF">ACFO0N_13935</name>
</gene>
<evidence type="ECO:0000256" key="7">
    <source>
        <dbReference type="ARBA" id="ARBA00022694"/>
    </source>
</evidence>
<evidence type="ECO:0000256" key="9">
    <source>
        <dbReference type="ARBA" id="ARBA00022884"/>
    </source>
</evidence>
<dbReference type="Gene3D" id="3.20.20.70">
    <property type="entry name" value="Aldolase class I"/>
    <property type="match status" value="1"/>
</dbReference>
<reference evidence="19 20" key="1">
    <citation type="journal article" date="2019" name="Int. J. Syst. Evol. Microbiol.">
        <title>The Global Catalogue of Microorganisms (GCM) 10K type strain sequencing project: providing services to taxonomists for standard genome sequencing and annotation.</title>
        <authorList>
            <consortium name="The Broad Institute Genomics Platform"/>
            <consortium name="The Broad Institute Genome Sequencing Center for Infectious Disease"/>
            <person name="Wu L."/>
            <person name="Ma J."/>
        </authorList>
    </citation>
    <scope>NUCLEOTIDE SEQUENCE [LARGE SCALE GENOMIC DNA]</scope>
    <source>
        <strain evidence="19 20">CGMCC 1.12553</strain>
    </source>
</reference>
<dbReference type="InterPro" id="IPR039661">
    <property type="entry name" value="ELP3"/>
</dbReference>
<evidence type="ECO:0000256" key="4">
    <source>
        <dbReference type="ARBA" id="ARBA00022555"/>
    </source>
</evidence>
<evidence type="ECO:0000256" key="3">
    <source>
        <dbReference type="ARBA" id="ARBA00022485"/>
    </source>
</evidence>
<dbReference type="EMBL" id="JBHSDS010000007">
    <property type="protein sequence ID" value="MFC4359045.1"/>
    <property type="molecule type" value="Genomic_DNA"/>
</dbReference>
<keyword evidence="11 15" id="KW-0411">Iron-sulfur</keyword>
<evidence type="ECO:0000256" key="6">
    <source>
        <dbReference type="ARBA" id="ARBA00022691"/>
    </source>
</evidence>
<comment type="cofactor">
    <cofactor evidence="15">
        <name>[4Fe-4S] cluster</name>
        <dbReference type="ChEBI" id="CHEBI:49883"/>
    </cofactor>
    <text evidence="15">Binds 1 [4Fe-4S] cluster. The cluster is coordinated with 3 cysteines and an exchangeable S-adenosyl-L-methionine.</text>
</comment>
<evidence type="ECO:0000256" key="8">
    <source>
        <dbReference type="ARBA" id="ARBA00022723"/>
    </source>
</evidence>
<feature type="binding site" evidence="15">
    <location>
        <position position="109"/>
    </location>
    <ligand>
        <name>[4Fe-4S] cluster</name>
        <dbReference type="ChEBI" id="CHEBI:49883"/>
        <note>4Fe-4S-S-AdoMet</note>
    </ligand>
</feature>
<evidence type="ECO:0000259" key="18">
    <source>
        <dbReference type="PROSITE" id="PS51918"/>
    </source>
</evidence>
<accession>A0ABD5PDU5</accession>
<evidence type="ECO:0000256" key="16">
    <source>
        <dbReference type="SAM" id="MobiDB-lite"/>
    </source>
</evidence>
<evidence type="ECO:0000256" key="14">
    <source>
        <dbReference type="ARBA" id="ARBA00047372"/>
    </source>
</evidence>
<dbReference type="GO" id="GO:0046872">
    <property type="term" value="F:metal ion binding"/>
    <property type="evidence" value="ECO:0007669"/>
    <property type="project" value="UniProtKB-KW"/>
</dbReference>
<dbReference type="InterPro" id="IPR016181">
    <property type="entry name" value="Acyl_CoA_acyltransferase"/>
</dbReference>
<dbReference type="PANTHER" id="PTHR11135:SF7">
    <property type="entry name" value="TRNA URIDINE(34) ACETYLTRANSFERASE"/>
    <property type="match status" value="1"/>
</dbReference>
<dbReference type="PROSITE" id="PS51186">
    <property type="entry name" value="GNAT"/>
    <property type="match status" value="1"/>
</dbReference>
<comment type="catalytic activity">
    <reaction evidence="14">
        <text>uridine(34) in tRNA + acetyl-CoA + S-adenosyl-L-methionine + H2O = 5-(carboxymethyl)uridine(34) in tRNA + 5'-deoxyadenosine + L-methionine + CoA + 2 H(+)</text>
        <dbReference type="Rhea" id="RHEA:61020"/>
        <dbReference type="Rhea" id="RHEA-COMP:10407"/>
        <dbReference type="Rhea" id="RHEA-COMP:11727"/>
        <dbReference type="ChEBI" id="CHEBI:15377"/>
        <dbReference type="ChEBI" id="CHEBI:15378"/>
        <dbReference type="ChEBI" id="CHEBI:17319"/>
        <dbReference type="ChEBI" id="CHEBI:57287"/>
        <dbReference type="ChEBI" id="CHEBI:57288"/>
        <dbReference type="ChEBI" id="CHEBI:57844"/>
        <dbReference type="ChEBI" id="CHEBI:59789"/>
        <dbReference type="ChEBI" id="CHEBI:65315"/>
        <dbReference type="ChEBI" id="CHEBI:74882"/>
        <dbReference type="EC" id="2.3.1.311"/>
    </reaction>
    <physiologicalReaction direction="left-to-right" evidence="14">
        <dbReference type="Rhea" id="RHEA:61021"/>
    </physiologicalReaction>
</comment>
<evidence type="ECO:0000256" key="1">
    <source>
        <dbReference type="ARBA" id="ARBA00005217"/>
    </source>
</evidence>
<dbReference type="SUPFAM" id="SSF102114">
    <property type="entry name" value="Radical SAM enzymes"/>
    <property type="match status" value="1"/>
</dbReference>
<dbReference type="InterPro" id="IPR000182">
    <property type="entry name" value="GNAT_dom"/>
</dbReference>
<dbReference type="PANTHER" id="PTHR11135">
    <property type="entry name" value="HISTONE ACETYLTRANSFERASE-RELATED"/>
    <property type="match status" value="1"/>
</dbReference>
<dbReference type="SMART" id="SM00729">
    <property type="entry name" value="Elp3"/>
    <property type="match status" value="1"/>
</dbReference>
<dbReference type="Pfam" id="PF16199">
    <property type="entry name" value="Radical_SAM_C"/>
    <property type="match status" value="1"/>
</dbReference>
<feature type="region of interest" description="Disordered" evidence="16">
    <location>
        <begin position="1"/>
        <end position="22"/>
    </location>
</feature>
<dbReference type="Pfam" id="PF00583">
    <property type="entry name" value="Acetyltransf_1"/>
    <property type="match status" value="1"/>
</dbReference>
<dbReference type="GO" id="GO:0051539">
    <property type="term" value="F:4 iron, 4 sulfur cluster binding"/>
    <property type="evidence" value="ECO:0007669"/>
    <property type="project" value="UniProtKB-KW"/>
</dbReference>
<dbReference type="SFLD" id="SFLDS00029">
    <property type="entry name" value="Radical_SAM"/>
    <property type="match status" value="1"/>
</dbReference>
<comment type="caution">
    <text evidence="19">The sequence shown here is derived from an EMBL/GenBank/DDBJ whole genome shotgun (WGS) entry which is preliminary data.</text>
</comment>
<feature type="compositionally biased region" description="Low complexity" evidence="16">
    <location>
        <begin position="1"/>
        <end position="20"/>
    </location>
</feature>
<keyword evidence="8 15" id="KW-0479">Metal-binding</keyword>
<protein>
    <recommendedName>
        <fullName evidence="13">tRNA carboxymethyluridine synthase</fullName>
        <ecNumber evidence="13">2.3.1.311</ecNumber>
    </recommendedName>
</protein>
<evidence type="ECO:0000313" key="20">
    <source>
        <dbReference type="Proteomes" id="UP001595921"/>
    </source>
</evidence>
<dbReference type="InterPro" id="IPR034687">
    <property type="entry name" value="ELP3-like"/>
</dbReference>
<dbReference type="CDD" id="cd04301">
    <property type="entry name" value="NAT_SF"/>
    <property type="match status" value="1"/>
</dbReference>
<dbReference type="InterPro" id="IPR006638">
    <property type="entry name" value="Elp3/MiaA/NifB-like_rSAM"/>
</dbReference>
<keyword evidence="9" id="KW-0694">RNA-binding</keyword>
<dbReference type="InterPro" id="IPR032432">
    <property type="entry name" value="Radical_SAM_C"/>
</dbReference>
<feature type="binding site" evidence="15">
    <location>
        <position position="112"/>
    </location>
    <ligand>
        <name>[4Fe-4S] cluster</name>
        <dbReference type="ChEBI" id="CHEBI:49883"/>
        <note>4Fe-4S-S-AdoMet</note>
    </ligand>
</feature>
<evidence type="ECO:0000313" key="19">
    <source>
        <dbReference type="EMBL" id="MFC4359045.1"/>
    </source>
</evidence>
<dbReference type="Proteomes" id="UP001595921">
    <property type="component" value="Unassembled WGS sequence"/>
</dbReference>
<evidence type="ECO:0000256" key="15">
    <source>
        <dbReference type="PIRSR" id="PIRSR005669-1"/>
    </source>
</evidence>
<keyword evidence="6" id="KW-0949">S-adenosyl-L-methionine</keyword>
<dbReference type="InterPro" id="IPR007197">
    <property type="entry name" value="rSAM"/>
</dbReference>
<dbReference type="InterPro" id="IPR056591">
    <property type="entry name" value="ELP3-like_N"/>
</dbReference>
<dbReference type="PROSITE" id="PS51918">
    <property type="entry name" value="RADICAL_SAM"/>
    <property type="match status" value="1"/>
</dbReference>
<feature type="binding site" evidence="15">
    <location>
        <position position="104"/>
    </location>
    <ligand>
        <name>[4Fe-4S] cluster</name>
        <dbReference type="ChEBI" id="CHEBI:49883"/>
        <note>4Fe-4S-S-AdoMet</note>
    </ligand>
</feature>
<dbReference type="InterPro" id="IPR058240">
    <property type="entry name" value="rSAM_sf"/>
</dbReference>
<feature type="domain" description="N-acetyltransferase" evidence="17">
    <location>
        <begin position="468"/>
        <end position="592"/>
    </location>
</feature>
<dbReference type="SFLD" id="SFLDF00344">
    <property type="entry name" value="ELP3-like"/>
    <property type="match status" value="1"/>
</dbReference>
<evidence type="ECO:0000256" key="2">
    <source>
        <dbReference type="ARBA" id="ARBA00005494"/>
    </source>
</evidence>
<evidence type="ECO:0000256" key="10">
    <source>
        <dbReference type="ARBA" id="ARBA00023004"/>
    </source>
</evidence>
<dbReference type="NCBIfam" id="TIGR01211">
    <property type="entry name" value="ELP3"/>
    <property type="match status" value="1"/>
</dbReference>
<keyword evidence="20" id="KW-1185">Reference proteome</keyword>
<dbReference type="Gene3D" id="3.40.630.30">
    <property type="match status" value="1"/>
</dbReference>
<dbReference type="SUPFAM" id="SSF55729">
    <property type="entry name" value="Acyl-CoA N-acyltransferases (Nat)"/>
    <property type="match status" value="1"/>
</dbReference>
<dbReference type="GO" id="GO:0008033">
    <property type="term" value="P:tRNA processing"/>
    <property type="evidence" value="ECO:0007669"/>
    <property type="project" value="UniProtKB-KW"/>
</dbReference>
<comment type="similarity">
    <text evidence="2">Belongs to the ELP3 family.</text>
</comment>
<name>A0ABD5PDU5_9EURY</name>
<dbReference type="GO" id="GO:0106261">
    <property type="term" value="F:tRNA uridine(34) acetyltransferase activity"/>
    <property type="evidence" value="ECO:0007669"/>
    <property type="project" value="UniProtKB-EC"/>
</dbReference>
<evidence type="ECO:0000256" key="12">
    <source>
        <dbReference type="ARBA" id="ARBA00023315"/>
    </source>
</evidence>
<dbReference type="InterPro" id="IPR013785">
    <property type="entry name" value="Aldolase_TIM"/>
</dbReference>
<sequence>MSSDTESTESAESTDPTETDAFQRVCEELAARIVDGGVDRENLEKTKLEVCSEFSSPKVPKNTEILQHAPLAHRDDVKEVVRRKPVRTASGVSPVAIMTSPHMCPHGKCLYCPGGPASEFDSSQSYTGHEPAAARGEQNDYDPYGQVTLRLEQLRHIGHPVDKVELILMGGTMTARSHDYQEWFVKRALQALNDYDTDAEPNPAEGRSFAPDPEDVEFRYLEDVIAENETADVRNIGTTFETKPDWCDPGQIDRMLDLGATKVEVGVQTTYERINREMHRGHGNQASKDANRRLRDAAFKVGFHMMPGQPGMTREMCLEDFRQLFDHPDWRPDYLKIYPTLVVRGTRVYDAWRREEFDPLTNDEAADVVSEVMGMIPKYTRLQRVQRDIPADFIDAGVWKSNLRQLASQRAEKKGIVQRDIRAREVGMNEATPSPEDIELDVMTYEAGGGVEKFLSFEDRGARSAPGSRTQSGDTERDLLVGFCRLRFPSYSHAAPGAGPEGDDDPVRRELEDAALVRELHVYGSEAGIGDAAGDEDWQHRGYGRELIHTAEDLAADAGFEKLSIISGIGVRQYYREKLGYHQDGPYVSKRL</sequence>
<evidence type="ECO:0000256" key="11">
    <source>
        <dbReference type="ARBA" id="ARBA00023014"/>
    </source>
</evidence>
<keyword evidence="4" id="KW-0820">tRNA-binding</keyword>
<evidence type="ECO:0000256" key="13">
    <source>
        <dbReference type="ARBA" id="ARBA00044771"/>
    </source>
</evidence>